<gene>
    <name evidence="1" type="ORF">OW763_07030</name>
</gene>
<organism evidence="1 2">
    <name type="scientific">Clostridium aestuarii</name>
    <dbReference type="NCBI Taxonomy" id="338193"/>
    <lineage>
        <taxon>Bacteria</taxon>
        <taxon>Bacillati</taxon>
        <taxon>Bacillota</taxon>
        <taxon>Clostridia</taxon>
        <taxon>Eubacteriales</taxon>
        <taxon>Clostridiaceae</taxon>
        <taxon>Clostridium</taxon>
    </lineage>
</organism>
<dbReference type="Gene3D" id="3.40.50.450">
    <property type="match status" value="1"/>
</dbReference>
<dbReference type="Proteomes" id="UP001078443">
    <property type="component" value="Unassembled WGS sequence"/>
</dbReference>
<evidence type="ECO:0000313" key="1">
    <source>
        <dbReference type="EMBL" id="MCY6484105.1"/>
    </source>
</evidence>
<sequence>MKLYFAGPLFCNAEKEFNKKLTKQIEKLGYEVFLPQGDGAIIDKEPYINMSNSEKAKVIFEIDKKEMFKSDIFLFVLDGRIPDEGACVALGMVYMHKNLINKNRILIGLQTDKRAAYLYSKLNPMIEASMDYIVESVPELLKFLKEKIINK</sequence>
<reference evidence="1" key="1">
    <citation type="submission" date="2022-12" db="EMBL/GenBank/DDBJ databases">
        <authorList>
            <person name="Wang J."/>
        </authorList>
    </citation>
    <scope>NUCLEOTIDE SEQUENCE</scope>
    <source>
        <strain evidence="1">HY-45-18</strain>
    </source>
</reference>
<name>A0ABT4D1S3_9CLOT</name>
<protein>
    <submittedName>
        <fullName evidence="1">Nucleoside 2-deoxyribosyltransferase domain-containing protein</fullName>
    </submittedName>
</protein>
<dbReference type="EMBL" id="JAPQER010000002">
    <property type="protein sequence ID" value="MCY6484105.1"/>
    <property type="molecule type" value="Genomic_DNA"/>
</dbReference>
<dbReference type="Pfam" id="PF05014">
    <property type="entry name" value="Nuc_deoxyrib_tr"/>
    <property type="match status" value="1"/>
</dbReference>
<evidence type="ECO:0000313" key="2">
    <source>
        <dbReference type="Proteomes" id="UP001078443"/>
    </source>
</evidence>
<comment type="caution">
    <text evidence="1">The sequence shown here is derived from an EMBL/GenBank/DDBJ whole genome shotgun (WGS) entry which is preliminary data.</text>
</comment>
<accession>A0ABT4D1S3</accession>
<keyword evidence="2" id="KW-1185">Reference proteome</keyword>
<dbReference type="SUPFAM" id="SSF52309">
    <property type="entry name" value="N-(deoxy)ribosyltransferase-like"/>
    <property type="match status" value="1"/>
</dbReference>
<dbReference type="RefSeq" id="WP_268040379.1">
    <property type="nucleotide sequence ID" value="NZ_JAPQER010000002.1"/>
</dbReference>
<proteinExistence type="predicted"/>
<dbReference type="InterPro" id="IPR007710">
    <property type="entry name" value="Nucleoside_deoxyribTrfase"/>
</dbReference>